<dbReference type="Pfam" id="PF00989">
    <property type="entry name" value="PAS"/>
    <property type="match status" value="1"/>
</dbReference>
<evidence type="ECO:0000313" key="6">
    <source>
        <dbReference type="Proteomes" id="UP000551878"/>
    </source>
</evidence>
<sequence length="806" mass="92084">MDEKLSIDHTFFFNQFINHLDEAVFVLEVHDESTFTYVVADTKAHQLAGFTSDVMNKRIEDVLPERESVDMIKKYKTVVLSKQSSRFVYERNGMIAETTLSPIFNEQGEVQYIMAITRDVTERENQFVALKKSEEKYASLFLNNSDAIFSIDNDGKFIEVNPGAQRMLGFSEEELLNKTFHPFIVPEDIEKTESHFSLAKQGSTQMYEIEVINKHGEQMRLSVTNVPIIVDGEFVGVYGMAKDVTKERRLEKQLQKSEQRYRSLYEYNSDAIFAMDLAGNYLGGNESVQKLTGYTDEELKQLSFQSLISVEDLPKSLNHFEEVKKGVPQHYECTLFNKYNQRLTFNMKNVPIYENGEIVGIYGVGKDISENKKYEKRIHEMAYYDQVTDLPNRSLFNDRLSQAMKYTQKEGKSLAVLFKDLDGFKPVNDTMGHDVGDQLLIEAGERFKACLKDDHTIARVGGDEFMVMLPNVTEEEAVSIGESLIAAIKKPFVLEEVTFHLSVSIGVSMYRGGEDETVNTLTKKADTAMYYIKDRGKDNLIVYDHSMEEDTLKRVILDDNIRKALANEEFILQYQPIINVKSGETVGFEALVRWHHEQQGIISPAEFIPLAEETGLIIPLGEWVLKTACLQLKEWHEKEDSRIRMSVNVSVRQLQQRQTFIQTVKDVIEETGIDPQCLDLEVTETVLMESEQDIMDTLQALRELGVSISIDDFGTGYSSMKHLKTCAINTIKIDRSFVSDVTHSNQSRAIVKSLMLLAQQLKINTVSEGVENEEQLNRLLSENCQETQGFYFSPPVSAEEAKRFIK</sequence>
<dbReference type="InterPro" id="IPR043128">
    <property type="entry name" value="Rev_trsase/Diguanyl_cyclase"/>
</dbReference>
<evidence type="ECO:0000259" key="3">
    <source>
        <dbReference type="PROSITE" id="PS50883"/>
    </source>
</evidence>
<dbReference type="CDD" id="cd01949">
    <property type="entry name" value="GGDEF"/>
    <property type="match status" value="1"/>
</dbReference>
<dbReference type="SUPFAM" id="SSF55785">
    <property type="entry name" value="PYP-like sensor domain (PAS domain)"/>
    <property type="match status" value="3"/>
</dbReference>
<dbReference type="Pfam" id="PF00990">
    <property type="entry name" value="GGDEF"/>
    <property type="match status" value="1"/>
</dbReference>
<dbReference type="PROSITE" id="PS50113">
    <property type="entry name" value="PAC"/>
    <property type="match status" value="3"/>
</dbReference>
<protein>
    <submittedName>
        <fullName evidence="5">Diguanylate cyclase (GGDEF)-like protein/PAS domain S-box-containing protein</fullName>
    </submittedName>
</protein>
<feature type="domain" description="EAL" evidence="3">
    <location>
        <begin position="554"/>
        <end position="806"/>
    </location>
</feature>
<feature type="domain" description="PAC" evidence="2">
    <location>
        <begin position="205"/>
        <end position="256"/>
    </location>
</feature>
<comment type="caution">
    <text evidence="5">The sequence shown here is derived from an EMBL/GenBank/DDBJ whole genome shotgun (WGS) entry which is preliminary data.</text>
</comment>
<dbReference type="SMART" id="SM00086">
    <property type="entry name" value="PAC"/>
    <property type="match status" value="3"/>
</dbReference>
<dbReference type="CDD" id="cd00130">
    <property type="entry name" value="PAS"/>
    <property type="match status" value="2"/>
</dbReference>
<dbReference type="SMART" id="SM00267">
    <property type="entry name" value="GGDEF"/>
    <property type="match status" value="1"/>
</dbReference>
<dbReference type="SUPFAM" id="SSF141868">
    <property type="entry name" value="EAL domain-like"/>
    <property type="match status" value="1"/>
</dbReference>
<dbReference type="Pfam" id="PF08448">
    <property type="entry name" value="PAS_4"/>
    <property type="match status" value="2"/>
</dbReference>
<dbReference type="InterPro" id="IPR013767">
    <property type="entry name" value="PAS_fold"/>
</dbReference>
<dbReference type="InterPro" id="IPR035965">
    <property type="entry name" value="PAS-like_dom_sf"/>
</dbReference>
<dbReference type="EMBL" id="JACHHB010000006">
    <property type="protein sequence ID" value="MBB5173400.1"/>
    <property type="molecule type" value="Genomic_DNA"/>
</dbReference>
<dbReference type="PROSITE" id="PS50887">
    <property type="entry name" value="GGDEF"/>
    <property type="match status" value="1"/>
</dbReference>
<dbReference type="PROSITE" id="PS50883">
    <property type="entry name" value="EAL"/>
    <property type="match status" value="1"/>
</dbReference>
<feature type="domain" description="GGDEF" evidence="4">
    <location>
        <begin position="412"/>
        <end position="545"/>
    </location>
</feature>
<dbReference type="FunFam" id="3.20.20.450:FF:000001">
    <property type="entry name" value="Cyclic di-GMP phosphodiesterase yahA"/>
    <property type="match status" value="1"/>
</dbReference>
<dbReference type="Pfam" id="PF00563">
    <property type="entry name" value="EAL"/>
    <property type="match status" value="1"/>
</dbReference>
<dbReference type="NCBIfam" id="TIGR00229">
    <property type="entry name" value="sensory_box"/>
    <property type="match status" value="3"/>
</dbReference>
<gene>
    <name evidence="5" type="ORF">HNQ41_001587</name>
</gene>
<dbReference type="Gene3D" id="3.30.70.270">
    <property type="match status" value="1"/>
</dbReference>
<evidence type="ECO:0000259" key="4">
    <source>
        <dbReference type="PROSITE" id="PS50887"/>
    </source>
</evidence>
<dbReference type="AlphaFoldDB" id="A0A840QPV8"/>
<dbReference type="InterPro" id="IPR001633">
    <property type="entry name" value="EAL_dom"/>
</dbReference>
<feature type="domain" description="PAS" evidence="1">
    <location>
        <begin position="257"/>
        <end position="299"/>
    </location>
</feature>
<dbReference type="NCBIfam" id="TIGR00254">
    <property type="entry name" value="GGDEF"/>
    <property type="match status" value="1"/>
</dbReference>
<feature type="domain" description="PAS" evidence="1">
    <location>
        <begin position="133"/>
        <end position="203"/>
    </location>
</feature>
<dbReference type="Proteomes" id="UP000551878">
    <property type="component" value="Unassembled WGS sequence"/>
</dbReference>
<reference evidence="5 6" key="1">
    <citation type="submission" date="2020-08" db="EMBL/GenBank/DDBJ databases">
        <title>Genomic Encyclopedia of Type Strains, Phase IV (KMG-IV): sequencing the most valuable type-strain genomes for metagenomic binning, comparative biology and taxonomic classification.</title>
        <authorList>
            <person name="Goeker M."/>
        </authorList>
    </citation>
    <scope>NUCLEOTIDE SEQUENCE [LARGE SCALE GENOMIC DNA]</scope>
    <source>
        <strain evidence="5 6">DSM 24696</strain>
    </source>
</reference>
<dbReference type="SUPFAM" id="SSF55073">
    <property type="entry name" value="Nucleotide cyclase"/>
    <property type="match status" value="1"/>
</dbReference>
<dbReference type="Gene3D" id="3.20.20.450">
    <property type="entry name" value="EAL domain"/>
    <property type="match status" value="1"/>
</dbReference>
<organism evidence="5 6">
    <name type="scientific">Texcoconibacillus texcoconensis</name>
    <dbReference type="NCBI Taxonomy" id="1095777"/>
    <lineage>
        <taxon>Bacteria</taxon>
        <taxon>Bacillati</taxon>
        <taxon>Bacillota</taxon>
        <taxon>Bacilli</taxon>
        <taxon>Bacillales</taxon>
        <taxon>Bacillaceae</taxon>
        <taxon>Texcoconibacillus</taxon>
    </lineage>
</organism>
<dbReference type="InterPro" id="IPR052155">
    <property type="entry name" value="Biofilm_reg_signaling"/>
</dbReference>
<dbReference type="FunFam" id="3.30.70.270:FF:000001">
    <property type="entry name" value="Diguanylate cyclase domain protein"/>
    <property type="match status" value="1"/>
</dbReference>
<evidence type="ECO:0000313" key="5">
    <source>
        <dbReference type="EMBL" id="MBB5173400.1"/>
    </source>
</evidence>
<dbReference type="InterPro" id="IPR000700">
    <property type="entry name" value="PAS-assoc_C"/>
</dbReference>
<feature type="domain" description="PAC" evidence="2">
    <location>
        <begin position="329"/>
        <end position="380"/>
    </location>
</feature>
<dbReference type="SMART" id="SM00052">
    <property type="entry name" value="EAL"/>
    <property type="match status" value="1"/>
</dbReference>
<evidence type="ECO:0000259" key="1">
    <source>
        <dbReference type="PROSITE" id="PS50112"/>
    </source>
</evidence>
<name>A0A840QPV8_9BACI</name>
<dbReference type="InterPro" id="IPR013656">
    <property type="entry name" value="PAS_4"/>
</dbReference>
<dbReference type="Gene3D" id="3.30.450.20">
    <property type="entry name" value="PAS domain"/>
    <property type="match status" value="3"/>
</dbReference>
<dbReference type="CDD" id="cd01948">
    <property type="entry name" value="EAL"/>
    <property type="match status" value="1"/>
</dbReference>
<proteinExistence type="predicted"/>
<keyword evidence="6" id="KW-1185">Reference proteome</keyword>
<dbReference type="InterPro" id="IPR000160">
    <property type="entry name" value="GGDEF_dom"/>
</dbReference>
<evidence type="ECO:0000259" key="2">
    <source>
        <dbReference type="PROSITE" id="PS50113"/>
    </source>
</evidence>
<dbReference type="PROSITE" id="PS50112">
    <property type="entry name" value="PAS"/>
    <property type="match status" value="2"/>
</dbReference>
<dbReference type="PANTHER" id="PTHR44757">
    <property type="entry name" value="DIGUANYLATE CYCLASE DGCP"/>
    <property type="match status" value="1"/>
</dbReference>
<dbReference type="InterPro" id="IPR000014">
    <property type="entry name" value="PAS"/>
</dbReference>
<dbReference type="PANTHER" id="PTHR44757:SF2">
    <property type="entry name" value="BIOFILM ARCHITECTURE MAINTENANCE PROTEIN MBAA"/>
    <property type="match status" value="1"/>
</dbReference>
<dbReference type="InterPro" id="IPR001610">
    <property type="entry name" value="PAC"/>
</dbReference>
<accession>A0A840QPV8</accession>
<dbReference type="RefSeq" id="WP_184663850.1">
    <property type="nucleotide sequence ID" value="NZ_JACHHB010000006.1"/>
</dbReference>
<dbReference type="SMART" id="SM00091">
    <property type="entry name" value="PAS"/>
    <property type="match status" value="3"/>
</dbReference>
<feature type="domain" description="PAC" evidence="2">
    <location>
        <begin position="81"/>
        <end position="132"/>
    </location>
</feature>
<dbReference type="InterPro" id="IPR035919">
    <property type="entry name" value="EAL_sf"/>
</dbReference>
<dbReference type="InterPro" id="IPR029787">
    <property type="entry name" value="Nucleotide_cyclase"/>
</dbReference>